<dbReference type="InterPro" id="IPR001647">
    <property type="entry name" value="HTH_TetR"/>
</dbReference>
<evidence type="ECO:0000256" key="1">
    <source>
        <dbReference type="ARBA" id="ARBA00023125"/>
    </source>
</evidence>
<comment type="caution">
    <text evidence="4">The sequence shown here is derived from an EMBL/GenBank/DDBJ whole genome shotgun (WGS) entry which is preliminary data.</text>
</comment>
<proteinExistence type="predicted"/>
<feature type="domain" description="HTH tetR-type" evidence="3">
    <location>
        <begin position="1"/>
        <end position="61"/>
    </location>
</feature>
<protein>
    <submittedName>
        <fullName evidence="4">TetR/AcrR family transcriptional regulator</fullName>
    </submittedName>
</protein>
<accession>A0A5M4FCX6</accession>
<dbReference type="RefSeq" id="WP_149688649.1">
    <property type="nucleotide sequence ID" value="NZ_SDPQ02000002.1"/>
</dbReference>
<dbReference type="Pfam" id="PF00440">
    <property type="entry name" value="TetR_N"/>
    <property type="match status" value="1"/>
</dbReference>
<dbReference type="GO" id="GO:0003677">
    <property type="term" value="F:DNA binding"/>
    <property type="evidence" value="ECO:0007669"/>
    <property type="project" value="UniProtKB-UniRule"/>
</dbReference>
<keyword evidence="1 2" id="KW-0238">DNA-binding</keyword>
<sequence length="186" mass="20157">MTKRDDLTEAATDYALAHGLIGLSLRPLAAELGTSDRMLIYHFGSKDELVAAVLEASNTRSMAYIDAMAPAASLGKAVLALWATYTEHDQVQRCQRMYVEAAALGLLGREPYASSIRASNALWIRTLSAYLERSGVTATRAPGIANLIDATFNGVFLDRPLDDEAESRQIVQDLASALDRPQLGNE</sequence>
<keyword evidence="5" id="KW-1185">Reference proteome</keyword>
<evidence type="ECO:0000259" key="3">
    <source>
        <dbReference type="PROSITE" id="PS50977"/>
    </source>
</evidence>
<evidence type="ECO:0000256" key="2">
    <source>
        <dbReference type="PROSITE-ProRule" id="PRU00335"/>
    </source>
</evidence>
<dbReference type="EMBL" id="SDPQ02000002">
    <property type="protein sequence ID" value="KAA1397157.1"/>
    <property type="molecule type" value="Genomic_DNA"/>
</dbReference>
<dbReference type="InterPro" id="IPR009057">
    <property type="entry name" value="Homeodomain-like_sf"/>
</dbReference>
<dbReference type="AlphaFoldDB" id="A0A5M4FCX6"/>
<reference evidence="4" key="1">
    <citation type="submission" date="2019-09" db="EMBL/GenBank/DDBJ databases">
        <authorList>
            <person name="Li J."/>
        </authorList>
    </citation>
    <scope>NUCLEOTIDE SEQUENCE [LARGE SCALE GENOMIC DNA]</scope>
    <source>
        <strain evidence="4">JCM 14732</strain>
    </source>
</reference>
<feature type="DNA-binding region" description="H-T-H motif" evidence="2">
    <location>
        <begin position="24"/>
        <end position="43"/>
    </location>
</feature>
<dbReference type="Proteomes" id="UP000380867">
    <property type="component" value="Unassembled WGS sequence"/>
</dbReference>
<dbReference type="Gene3D" id="1.10.357.10">
    <property type="entry name" value="Tetracycline Repressor, domain 2"/>
    <property type="match status" value="1"/>
</dbReference>
<name>A0A5M4FCX6_9ACTN</name>
<evidence type="ECO:0000313" key="4">
    <source>
        <dbReference type="EMBL" id="KAA1397157.1"/>
    </source>
</evidence>
<organism evidence="4 5">
    <name type="scientific">Aeromicrobium ginsengisoli</name>
    <dbReference type="NCBI Taxonomy" id="363867"/>
    <lineage>
        <taxon>Bacteria</taxon>
        <taxon>Bacillati</taxon>
        <taxon>Actinomycetota</taxon>
        <taxon>Actinomycetes</taxon>
        <taxon>Propionibacteriales</taxon>
        <taxon>Nocardioidaceae</taxon>
        <taxon>Aeromicrobium</taxon>
    </lineage>
</organism>
<evidence type="ECO:0000313" key="5">
    <source>
        <dbReference type="Proteomes" id="UP000380867"/>
    </source>
</evidence>
<dbReference type="OrthoDB" id="5177743at2"/>
<dbReference type="PROSITE" id="PS50977">
    <property type="entry name" value="HTH_TETR_2"/>
    <property type="match status" value="1"/>
</dbReference>
<dbReference type="SUPFAM" id="SSF46689">
    <property type="entry name" value="Homeodomain-like"/>
    <property type="match status" value="1"/>
</dbReference>
<gene>
    <name evidence="4" type="ORF">ESP70_007055</name>
</gene>